<protein>
    <submittedName>
        <fullName evidence="1">Uracil-DNA glycosylase</fullName>
    </submittedName>
</protein>
<proteinExistence type="predicted"/>
<dbReference type="PANTHER" id="PTHR11264:SF0">
    <property type="entry name" value="URACIL-DNA GLYCOSYLASE"/>
    <property type="match status" value="1"/>
</dbReference>
<dbReference type="EMBL" id="JBDPGJ010000003">
    <property type="protein sequence ID" value="MEX0406742.1"/>
    <property type="molecule type" value="Genomic_DNA"/>
</dbReference>
<dbReference type="RefSeq" id="WP_367954625.1">
    <property type="nucleotide sequence ID" value="NZ_JBDPGJ010000003.1"/>
</dbReference>
<dbReference type="Proteomes" id="UP001556692">
    <property type="component" value="Unassembled WGS sequence"/>
</dbReference>
<sequence length="282" mass="30617">MATRLVDALQETLEGWQADLPAAWLPVLGEVELGFDDCDPSLAFEAWEPIFPARRGRVFPGAPARAHILRAFDDIVPDSVRCVVLGQDPYPEPGFATGRAFEAGNVATWRELDKMFSKSVRAYMQQICAARTGRPEVATSFHAWPGLVHEIEAGTVSLEAPGAVADRWVAEGVLLLNSSLTLSRFQVAVDPHQSRGHLPVWRPLIQAVLHHLAGSGRPIVYLGFGDAAADNLRLAGLATAPAPQVTIQRAHPAFADELFSLGNPFLACNRHLADAGLRPIDW</sequence>
<keyword evidence="2" id="KW-1185">Reference proteome</keyword>
<gene>
    <name evidence="1" type="ORF">ABGN05_13800</name>
</gene>
<evidence type="ECO:0000313" key="2">
    <source>
        <dbReference type="Proteomes" id="UP001556692"/>
    </source>
</evidence>
<dbReference type="SUPFAM" id="SSF52141">
    <property type="entry name" value="Uracil-DNA glycosylase-like"/>
    <property type="match status" value="1"/>
</dbReference>
<dbReference type="PANTHER" id="PTHR11264">
    <property type="entry name" value="URACIL-DNA GLYCOSYLASE"/>
    <property type="match status" value="1"/>
</dbReference>
<dbReference type="Gene3D" id="3.40.470.10">
    <property type="entry name" value="Uracil-DNA glycosylase-like domain"/>
    <property type="match status" value="1"/>
</dbReference>
<accession>A0ABV3SIZ7</accession>
<evidence type="ECO:0000313" key="1">
    <source>
        <dbReference type="EMBL" id="MEX0406742.1"/>
    </source>
</evidence>
<name>A0ABV3SIZ7_9HYPH</name>
<dbReference type="InterPro" id="IPR036895">
    <property type="entry name" value="Uracil-DNA_glycosylase-like_sf"/>
</dbReference>
<comment type="caution">
    <text evidence="1">The sequence shown here is derived from an EMBL/GenBank/DDBJ whole genome shotgun (WGS) entry which is preliminary data.</text>
</comment>
<reference evidence="1 2" key="1">
    <citation type="submission" date="2024-05" db="EMBL/GenBank/DDBJ databases">
        <authorList>
            <person name="Jiang F."/>
        </authorList>
    </citation>
    <scope>NUCLEOTIDE SEQUENCE [LARGE SCALE GENOMIC DNA]</scope>
    <source>
        <strain evidence="1 2">LZ166</strain>
    </source>
</reference>
<dbReference type="InterPro" id="IPR002043">
    <property type="entry name" value="UDG_fam1"/>
</dbReference>
<organism evidence="1 2">
    <name type="scientific">Aquibium pacificus</name>
    <dbReference type="NCBI Taxonomy" id="3153579"/>
    <lineage>
        <taxon>Bacteria</taxon>
        <taxon>Pseudomonadati</taxon>
        <taxon>Pseudomonadota</taxon>
        <taxon>Alphaproteobacteria</taxon>
        <taxon>Hyphomicrobiales</taxon>
        <taxon>Phyllobacteriaceae</taxon>
        <taxon>Aquibium</taxon>
    </lineage>
</organism>